<evidence type="ECO:0000313" key="8">
    <source>
        <dbReference type="EMBL" id="SFP77832.1"/>
    </source>
</evidence>
<evidence type="ECO:0000313" key="9">
    <source>
        <dbReference type="Proteomes" id="UP000199306"/>
    </source>
</evidence>
<feature type="domain" description="RagB/SusD" evidence="6">
    <location>
        <begin position="260"/>
        <end position="550"/>
    </location>
</feature>
<dbReference type="GO" id="GO:0009279">
    <property type="term" value="C:cell outer membrane"/>
    <property type="evidence" value="ECO:0007669"/>
    <property type="project" value="UniProtKB-SubCell"/>
</dbReference>
<dbReference type="InterPro" id="IPR012944">
    <property type="entry name" value="SusD_RagB_dom"/>
</dbReference>
<proteinExistence type="inferred from homology"/>
<evidence type="ECO:0000256" key="4">
    <source>
        <dbReference type="ARBA" id="ARBA00023136"/>
    </source>
</evidence>
<keyword evidence="4" id="KW-0472">Membrane</keyword>
<dbReference type="Proteomes" id="UP000199306">
    <property type="component" value="Unassembled WGS sequence"/>
</dbReference>
<comment type="subcellular location">
    <subcellularLocation>
        <location evidence="1">Cell outer membrane</location>
    </subcellularLocation>
</comment>
<dbReference type="Gene3D" id="1.25.40.390">
    <property type="match status" value="1"/>
</dbReference>
<evidence type="ECO:0000256" key="2">
    <source>
        <dbReference type="ARBA" id="ARBA00006275"/>
    </source>
</evidence>
<evidence type="ECO:0000259" key="7">
    <source>
        <dbReference type="Pfam" id="PF14322"/>
    </source>
</evidence>
<keyword evidence="9" id="KW-1185">Reference proteome</keyword>
<reference evidence="8 9" key="1">
    <citation type="submission" date="2016-10" db="EMBL/GenBank/DDBJ databases">
        <authorList>
            <person name="de Groot N.N."/>
        </authorList>
    </citation>
    <scope>NUCLEOTIDE SEQUENCE [LARGE SCALE GENOMIC DNA]</scope>
    <source>
        <strain evidence="9">E92,LMG 26720,CCM 7988</strain>
    </source>
</reference>
<accession>A0A1I5T451</accession>
<keyword evidence="3" id="KW-0732">Signal</keyword>
<dbReference type="RefSeq" id="WP_092017016.1">
    <property type="nucleotide sequence ID" value="NZ_FOXH01000005.1"/>
</dbReference>
<dbReference type="InterPro" id="IPR011990">
    <property type="entry name" value="TPR-like_helical_dom_sf"/>
</dbReference>
<organism evidence="8 9">
    <name type="scientific">Pseudarcicella hirudinis</name>
    <dbReference type="NCBI Taxonomy" id="1079859"/>
    <lineage>
        <taxon>Bacteria</taxon>
        <taxon>Pseudomonadati</taxon>
        <taxon>Bacteroidota</taxon>
        <taxon>Cytophagia</taxon>
        <taxon>Cytophagales</taxon>
        <taxon>Flectobacillaceae</taxon>
        <taxon>Pseudarcicella</taxon>
    </lineage>
</organism>
<feature type="domain" description="SusD-like N-terminal" evidence="7">
    <location>
        <begin position="90"/>
        <end position="218"/>
    </location>
</feature>
<sequence length="551" mass="62143">MKPIYKYLMGTALSLSFWACDIERTPYDGLTPDKVISTPDGINLAVAGNYSLLKAWSENWHRIFEYPGDNVALSGTTTDNLFFIYNYRRIPNNSRVDAFWRSSYRIIVGVNQVLGATKEGTSADMDQQLGESYYLRGLMHFQMVCAFGKPYAQGRDNPGVPLKLDADALNYPTRSKVGEVYDQVEKDLLKAESLMKVEKTNVYVSKGAIWALLSRLYLYKEDNAKALEYANKVINSGKYSLLNTEQLPDYPKFAPENNSETIFAIKYVLNTDYANSDNGYSTVGSMYATINGSGWGELYASRPYLELIRKFPEDVRNKFISPLADSDFPDVTWAVYTVLSKGSYQYKETEVTKQGDDYVYQDNGTKMLEKVSNGRGGFDYFINTTDGRKTVLIDKKMAVRGGYPKYFILKCSGQEGQAQLWSPVISRLAEMYLNRAEANAKLGKNTDALADVNLIRKRAGIPASGWFTEATLPAGMSVLDVVLQERRLELAYEGHRKMDVFRNKLPMDRRYPGTHQTGTADDVIDWKSNVIVEFLPESQTLVQPGLVQNPN</sequence>
<dbReference type="Pfam" id="PF07980">
    <property type="entry name" value="SusD_RagB"/>
    <property type="match status" value="1"/>
</dbReference>
<dbReference type="SUPFAM" id="SSF48452">
    <property type="entry name" value="TPR-like"/>
    <property type="match status" value="1"/>
</dbReference>
<dbReference type="EMBL" id="FOXH01000005">
    <property type="protein sequence ID" value="SFP77832.1"/>
    <property type="molecule type" value="Genomic_DNA"/>
</dbReference>
<comment type="similarity">
    <text evidence="2">Belongs to the SusD family.</text>
</comment>
<dbReference type="InterPro" id="IPR033985">
    <property type="entry name" value="SusD-like_N"/>
</dbReference>
<name>A0A1I5T451_9BACT</name>
<evidence type="ECO:0000256" key="3">
    <source>
        <dbReference type="ARBA" id="ARBA00022729"/>
    </source>
</evidence>
<dbReference type="Pfam" id="PF14322">
    <property type="entry name" value="SusD-like_3"/>
    <property type="match status" value="1"/>
</dbReference>
<dbReference type="OrthoDB" id="621570at2"/>
<evidence type="ECO:0000259" key="6">
    <source>
        <dbReference type="Pfam" id="PF07980"/>
    </source>
</evidence>
<gene>
    <name evidence="8" type="ORF">SAMN04515674_105364</name>
</gene>
<keyword evidence="5" id="KW-0998">Cell outer membrane</keyword>
<evidence type="ECO:0000256" key="5">
    <source>
        <dbReference type="ARBA" id="ARBA00023237"/>
    </source>
</evidence>
<protein>
    <submittedName>
        <fullName evidence="8">Starch-binding associating with outer membrane</fullName>
    </submittedName>
</protein>
<evidence type="ECO:0000256" key="1">
    <source>
        <dbReference type="ARBA" id="ARBA00004442"/>
    </source>
</evidence>
<dbReference type="STRING" id="1079859.SAMN04515674_105364"/>
<dbReference type="AlphaFoldDB" id="A0A1I5T451"/>